<feature type="region of interest" description="Disordered" evidence="1">
    <location>
        <begin position="1"/>
        <end position="81"/>
    </location>
</feature>
<feature type="compositionally biased region" description="Low complexity" evidence="1">
    <location>
        <begin position="60"/>
        <end position="81"/>
    </location>
</feature>
<comment type="caution">
    <text evidence="2">The sequence shown here is derived from an EMBL/GenBank/DDBJ whole genome shotgun (WGS) entry which is preliminary data.</text>
</comment>
<proteinExistence type="predicted"/>
<evidence type="ECO:0000313" key="2">
    <source>
        <dbReference type="EMBL" id="CAK0878611.1"/>
    </source>
</evidence>
<evidence type="ECO:0000313" key="3">
    <source>
        <dbReference type="Proteomes" id="UP001189429"/>
    </source>
</evidence>
<organism evidence="2 3">
    <name type="scientific">Prorocentrum cordatum</name>
    <dbReference type="NCBI Taxonomy" id="2364126"/>
    <lineage>
        <taxon>Eukaryota</taxon>
        <taxon>Sar</taxon>
        <taxon>Alveolata</taxon>
        <taxon>Dinophyceae</taxon>
        <taxon>Prorocentrales</taxon>
        <taxon>Prorocentraceae</taxon>
        <taxon>Prorocentrum</taxon>
    </lineage>
</organism>
<reference evidence="2" key="1">
    <citation type="submission" date="2023-10" db="EMBL/GenBank/DDBJ databases">
        <authorList>
            <person name="Chen Y."/>
            <person name="Shah S."/>
            <person name="Dougan E. K."/>
            <person name="Thang M."/>
            <person name="Chan C."/>
        </authorList>
    </citation>
    <scope>NUCLEOTIDE SEQUENCE [LARGE SCALE GENOMIC DNA]</scope>
</reference>
<sequence length="228" mass="24025">MLLTSPLENSYPVNSTVTLYSTTATPTSSPTGSPTRPPPAPTPAPTPPPTPRPPAPGATPGPTGSGTGPKTSAASGAVSASGDPHMVNIYGQRFDLMQPGRHTLLRMPRAARRRVLLRVSAAVEHVGPACMDVYIVALNITGRLAETGAPGGLHFSAAEAPRWEPLWREFGRVRLKVVHGRTREGIPYLNVLVRNLRRAGYPVGGILGEDDHTAAATPPANCKRMIAL</sequence>
<keyword evidence="3" id="KW-1185">Reference proteome</keyword>
<dbReference type="EMBL" id="CAUYUJ010017866">
    <property type="protein sequence ID" value="CAK0878611.1"/>
    <property type="molecule type" value="Genomic_DNA"/>
</dbReference>
<feature type="compositionally biased region" description="Low complexity" evidence="1">
    <location>
        <begin position="21"/>
        <end position="34"/>
    </location>
</feature>
<feature type="compositionally biased region" description="Pro residues" evidence="1">
    <location>
        <begin position="35"/>
        <end position="59"/>
    </location>
</feature>
<feature type="compositionally biased region" description="Polar residues" evidence="1">
    <location>
        <begin position="1"/>
        <end position="20"/>
    </location>
</feature>
<dbReference type="Proteomes" id="UP001189429">
    <property type="component" value="Unassembled WGS sequence"/>
</dbReference>
<name>A0ABN9W272_9DINO</name>
<gene>
    <name evidence="2" type="ORF">PCOR1329_LOCUS62323</name>
</gene>
<protein>
    <submittedName>
        <fullName evidence="2">Uncharacterized protein</fullName>
    </submittedName>
</protein>
<accession>A0ABN9W272</accession>
<evidence type="ECO:0000256" key="1">
    <source>
        <dbReference type="SAM" id="MobiDB-lite"/>
    </source>
</evidence>